<reference evidence="1 2" key="2">
    <citation type="submission" date="2016-05" db="EMBL/GenBank/DDBJ databases">
        <title>Lineage-specific infection strategies underlie the spectrum of fungal disease in amphibians.</title>
        <authorList>
            <person name="Cuomo C.A."/>
            <person name="Farrer R.A."/>
            <person name="James T."/>
            <person name="Longcore J."/>
            <person name="Birren B."/>
        </authorList>
    </citation>
    <scope>NUCLEOTIDE SEQUENCE [LARGE SCALE GENOMIC DNA]</scope>
    <source>
        <strain evidence="1 2">JEL423</strain>
    </source>
</reference>
<accession>A0A177W8G9</accession>
<dbReference type="EMBL" id="DS022300">
    <property type="protein sequence ID" value="OAJ36035.1"/>
    <property type="molecule type" value="Genomic_DNA"/>
</dbReference>
<protein>
    <submittedName>
        <fullName evidence="1">Uncharacterized protein</fullName>
    </submittedName>
</protein>
<organism evidence="1 2">
    <name type="scientific">Batrachochytrium dendrobatidis (strain JEL423)</name>
    <dbReference type="NCBI Taxonomy" id="403673"/>
    <lineage>
        <taxon>Eukaryota</taxon>
        <taxon>Fungi</taxon>
        <taxon>Fungi incertae sedis</taxon>
        <taxon>Chytridiomycota</taxon>
        <taxon>Chytridiomycota incertae sedis</taxon>
        <taxon>Chytridiomycetes</taxon>
        <taxon>Rhizophydiales</taxon>
        <taxon>Rhizophydiales incertae sedis</taxon>
        <taxon>Batrachochytrium</taxon>
    </lineage>
</organism>
<sequence length="325" mass="36263">MHPSLEIDISAILLQLNCSAELIHNVSALELDSDTENGANDKQQYGAILAAWLTWRFDKQLAMSILPSRLLPENAMPTKLLREESQQILSTVFSTFGIQYSSHSQTLPELLYQLAKLVALSAKISSYSDTLAPLKATDNLVISNMSALTESNFECLDDQFAFLTQTSDISHMDEPTTVLKLLMSDIDRMKNELNLVKTAQDHKKHILDPVLLTKEEQYLKTRSQLELLGNLMNRFNTWCTDYISLSTEFSSSQDIQDFGKTLAEFANSIEKAADISKKLDILTLLETNVSCTISKLEGPDALSIQGESLPVAHDQVARIIHALEI</sequence>
<gene>
    <name evidence="1" type="ORF">BDEG_20254</name>
</gene>
<dbReference type="Proteomes" id="UP000077115">
    <property type="component" value="Unassembled WGS sequence"/>
</dbReference>
<evidence type="ECO:0000313" key="1">
    <source>
        <dbReference type="EMBL" id="OAJ36035.1"/>
    </source>
</evidence>
<evidence type="ECO:0000313" key="2">
    <source>
        <dbReference type="Proteomes" id="UP000077115"/>
    </source>
</evidence>
<dbReference type="AlphaFoldDB" id="A0A177W8G9"/>
<reference evidence="1 2" key="1">
    <citation type="submission" date="2006-10" db="EMBL/GenBank/DDBJ databases">
        <title>The Genome Sequence of Batrachochytrium dendrobatidis JEL423.</title>
        <authorList>
            <consortium name="The Broad Institute Genome Sequencing Platform"/>
            <person name="Birren B."/>
            <person name="Lander E."/>
            <person name="Galagan J."/>
            <person name="Cuomo C."/>
            <person name="Devon K."/>
            <person name="Jaffe D."/>
            <person name="Butler J."/>
            <person name="Alvarez P."/>
            <person name="Gnerre S."/>
            <person name="Grabherr M."/>
            <person name="Kleber M."/>
            <person name="Mauceli E."/>
            <person name="Brockman W."/>
            <person name="Young S."/>
            <person name="LaButti K."/>
            <person name="Sykes S."/>
            <person name="DeCaprio D."/>
            <person name="Crawford M."/>
            <person name="Koehrsen M."/>
            <person name="Engels R."/>
            <person name="Montgomery P."/>
            <person name="Pearson M."/>
            <person name="Howarth C."/>
            <person name="Larson L."/>
            <person name="White J."/>
            <person name="O'Leary S."/>
            <person name="Kodira C."/>
            <person name="Zeng Q."/>
            <person name="Yandava C."/>
            <person name="Alvarado L."/>
            <person name="Longcore J."/>
            <person name="James T."/>
        </authorList>
    </citation>
    <scope>NUCLEOTIDE SEQUENCE [LARGE SCALE GENOMIC DNA]</scope>
    <source>
        <strain evidence="1 2">JEL423</strain>
    </source>
</reference>
<dbReference type="VEuPathDB" id="FungiDB:BDEG_20254"/>
<proteinExistence type="predicted"/>
<name>A0A177W8G9_BATDL</name>